<gene>
    <name evidence="4" type="ORF">CTI12_AA414490</name>
</gene>
<dbReference type="Gene3D" id="3.40.50.2000">
    <property type="entry name" value="Glycogen Phosphorylase B"/>
    <property type="match status" value="2"/>
</dbReference>
<evidence type="ECO:0000256" key="2">
    <source>
        <dbReference type="ARBA" id="ARBA00022679"/>
    </source>
</evidence>
<comment type="caution">
    <text evidence="4">The sequence shown here is derived from an EMBL/GenBank/DDBJ whole genome shotgun (WGS) entry which is preliminary data.</text>
</comment>
<name>A0A2U1M688_ARTAN</name>
<keyword evidence="1" id="KW-0328">Glycosyltransferase</keyword>
<evidence type="ECO:0000313" key="5">
    <source>
        <dbReference type="Proteomes" id="UP000245207"/>
    </source>
</evidence>
<keyword evidence="2" id="KW-0808">Transferase</keyword>
<reference evidence="4 5" key="1">
    <citation type="journal article" date="2018" name="Mol. Plant">
        <title>The genome of Artemisia annua provides insight into the evolution of Asteraceae family and artemisinin biosynthesis.</title>
        <authorList>
            <person name="Shen Q."/>
            <person name="Zhang L."/>
            <person name="Liao Z."/>
            <person name="Wang S."/>
            <person name="Yan T."/>
            <person name="Shi P."/>
            <person name="Liu M."/>
            <person name="Fu X."/>
            <person name="Pan Q."/>
            <person name="Wang Y."/>
            <person name="Lv Z."/>
            <person name="Lu X."/>
            <person name="Zhang F."/>
            <person name="Jiang W."/>
            <person name="Ma Y."/>
            <person name="Chen M."/>
            <person name="Hao X."/>
            <person name="Li L."/>
            <person name="Tang Y."/>
            <person name="Lv G."/>
            <person name="Zhou Y."/>
            <person name="Sun X."/>
            <person name="Brodelius P.E."/>
            <person name="Rose J.K.C."/>
            <person name="Tang K."/>
        </authorList>
    </citation>
    <scope>NUCLEOTIDE SEQUENCE [LARGE SCALE GENOMIC DNA]</scope>
    <source>
        <strain evidence="5">cv. Huhao1</strain>
        <tissue evidence="4">Leaf</tissue>
    </source>
</reference>
<organism evidence="4 5">
    <name type="scientific">Artemisia annua</name>
    <name type="common">Sweet wormwood</name>
    <dbReference type="NCBI Taxonomy" id="35608"/>
    <lineage>
        <taxon>Eukaryota</taxon>
        <taxon>Viridiplantae</taxon>
        <taxon>Streptophyta</taxon>
        <taxon>Embryophyta</taxon>
        <taxon>Tracheophyta</taxon>
        <taxon>Spermatophyta</taxon>
        <taxon>Magnoliopsida</taxon>
        <taxon>eudicotyledons</taxon>
        <taxon>Gunneridae</taxon>
        <taxon>Pentapetalae</taxon>
        <taxon>asterids</taxon>
        <taxon>campanulids</taxon>
        <taxon>Asterales</taxon>
        <taxon>Asteraceae</taxon>
        <taxon>Asteroideae</taxon>
        <taxon>Anthemideae</taxon>
        <taxon>Artemisiinae</taxon>
        <taxon>Artemisia</taxon>
    </lineage>
</organism>
<dbReference type="GO" id="GO:0016757">
    <property type="term" value="F:glycosyltransferase activity"/>
    <property type="evidence" value="ECO:0007669"/>
    <property type="project" value="UniProtKB-KW"/>
</dbReference>
<dbReference type="AlphaFoldDB" id="A0A2U1M688"/>
<evidence type="ECO:0000256" key="3">
    <source>
        <dbReference type="SAM" id="MobiDB-lite"/>
    </source>
</evidence>
<proteinExistence type="predicted"/>
<dbReference type="STRING" id="35608.A0A2U1M688"/>
<dbReference type="EMBL" id="PKPP01006360">
    <property type="protein sequence ID" value="PWA56761.1"/>
    <property type="molecule type" value="Genomic_DNA"/>
</dbReference>
<accession>A0A2U1M688</accession>
<sequence>MEIVKSQNCSQGFIEQSASADSVKECEEMKPSYENCFGTLKSFLGDSCTHVLERKLRSRIRRNVSCYGRFMHRMVVIPPGREFNHIIPHDGDMDGESEGTEDRQASPDPLHLLGQRFIIMRFFTNPRKPMILALARPDPKRNLTTLVKAFGECCPLSSSHL</sequence>
<evidence type="ECO:0000256" key="1">
    <source>
        <dbReference type="ARBA" id="ARBA00022676"/>
    </source>
</evidence>
<feature type="region of interest" description="Disordered" evidence="3">
    <location>
        <begin position="88"/>
        <end position="108"/>
    </location>
</feature>
<dbReference type="OrthoDB" id="1705562at2759"/>
<keyword evidence="5" id="KW-1185">Reference proteome</keyword>
<dbReference type="PANTHER" id="PTHR46039:SF2">
    <property type="entry name" value="SUCROSE-PHOSPHATE SYNTHASE 1"/>
    <property type="match status" value="1"/>
</dbReference>
<dbReference type="Proteomes" id="UP000245207">
    <property type="component" value="Unassembled WGS sequence"/>
</dbReference>
<dbReference type="InterPro" id="IPR044161">
    <property type="entry name" value="SPS"/>
</dbReference>
<dbReference type="PANTHER" id="PTHR46039">
    <property type="entry name" value="SUCROSE-PHOSPHATE SYNTHASE 3-RELATED"/>
    <property type="match status" value="1"/>
</dbReference>
<evidence type="ECO:0000313" key="4">
    <source>
        <dbReference type="EMBL" id="PWA56761.1"/>
    </source>
</evidence>
<protein>
    <submittedName>
        <fullName evidence="4">Uncharacterized protein</fullName>
    </submittedName>
</protein>